<evidence type="ECO:0000256" key="8">
    <source>
        <dbReference type="ARBA" id="ARBA00022857"/>
    </source>
</evidence>
<evidence type="ECO:0000256" key="5">
    <source>
        <dbReference type="ARBA" id="ARBA00022692"/>
    </source>
</evidence>
<evidence type="ECO:0000256" key="9">
    <source>
        <dbReference type="ARBA" id="ARBA00022955"/>
    </source>
</evidence>
<gene>
    <name evidence="21" type="ORF">JKP88DRAFT_270359</name>
</gene>
<feature type="transmembrane region" description="Helical" evidence="20">
    <location>
        <begin position="157"/>
        <end position="174"/>
    </location>
</feature>
<dbReference type="GO" id="GO:0016132">
    <property type="term" value="P:brassinosteroid biosynthetic process"/>
    <property type="evidence" value="ECO:0007669"/>
    <property type="project" value="TreeGrafter"/>
</dbReference>
<keyword evidence="7" id="KW-0256">Endoplasmic reticulum</keyword>
<evidence type="ECO:0000256" key="18">
    <source>
        <dbReference type="ARBA" id="ARBA00039984"/>
    </source>
</evidence>
<name>A0A835YQ61_9STRA</name>
<dbReference type="GO" id="GO:0005789">
    <property type="term" value="C:endoplasmic reticulum membrane"/>
    <property type="evidence" value="ECO:0007669"/>
    <property type="project" value="UniProtKB-SubCell"/>
</dbReference>
<sequence length="451" mass="50189">MSSDDSNKRSVGFTSENGKFLGVLPESSRDYLGPLVLIAVCPAFVIVLWHTICNLDGSFLLLLKELKANGPGYIRDIWPSPVDGEAWKLIGSYAAFELALMRIVPGRRFEATATATGHVPVYKANGMASFAITLAAYALLVAAGWDSGVVYDKLGEILSGLCVFSLAFCAALYFKGLYAPSTRDSGTNGAGPLKDYFWGTELYPRVLGWDVKQFTNCRFGMMFWAVGLLCYAHRQAREHGAVSDSMAVSVLLQLVYIAKFFHWEMGYMCTMDIQHDRAGYYICWGCLVWVPSVYTSAGMYLTRHPVHLGAPLALAITAAGIACIWANYDADRQRQHFRAVGGRCAIWGRPAEAIEATYDNGRGGTSRSLLLCSGWWGLSRHFHYVTEISSAFLWSVPALFHNAAPYFYVVFLVILLVDRAYRDDVRCRGKYGKFWDQYCQRVPYKIIPGVL</sequence>
<feature type="transmembrane region" description="Helical" evidence="20">
    <location>
        <begin position="278"/>
        <end position="301"/>
    </location>
</feature>
<keyword evidence="22" id="KW-1185">Reference proteome</keyword>
<evidence type="ECO:0000256" key="20">
    <source>
        <dbReference type="SAM" id="Phobius"/>
    </source>
</evidence>
<feature type="transmembrane region" description="Helical" evidence="20">
    <location>
        <begin position="403"/>
        <end position="421"/>
    </location>
</feature>
<dbReference type="GO" id="GO:0006695">
    <property type="term" value="P:cholesterol biosynthetic process"/>
    <property type="evidence" value="ECO:0007669"/>
    <property type="project" value="UniProtKB-KW"/>
</dbReference>
<evidence type="ECO:0000256" key="3">
    <source>
        <dbReference type="ARBA" id="ARBA00022516"/>
    </source>
</evidence>
<accession>A0A835YQ61</accession>
<dbReference type="EC" id="1.3.1.21" evidence="17"/>
<dbReference type="OrthoDB" id="5326588at2759"/>
<keyword evidence="14 20" id="KW-0472">Membrane</keyword>
<keyword evidence="3" id="KW-0444">Lipid biosynthesis</keyword>
<evidence type="ECO:0000313" key="21">
    <source>
        <dbReference type="EMBL" id="KAG5179551.1"/>
    </source>
</evidence>
<comment type="caution">
    <text evidence="21">The sequence shown here is derived from an EMBL/GenBank/DDBJ whole genome shotgun (WGS) entry which is preliminary data.</text>
</comment>
<dbReference type="PROSITE" id="PS01018">
    <property type="entry name" value="STEROL_REDUCT_2"/>
    <property type="match status" value="1"/>
</dbReference>
<keyword evidence="8" id="KW-0521">NADP</keyword>
<dbReference type="PANTHER" id="PTHR21257:SF38">
    <property type="entry name" value="7-DEHYDROCHOLESTEROL REDUCTASE"/>
    <property type="match status" value="1"/>
</dbReference>
<organism evidence="21 22">
    <name type="scientific">Tribonema minus</name>
    <dbReference type="NCBI Taxonomy" id="303371"/>
    <lineage>
        <taxon>Eukaryota</taxon>
        <taxon>Sar</taxon>
        <taxon>Stramenopiles</taxon>
        <taxon>Ochrophyta</taxon>
        <taxon>PX clade</taxon>
        <taxon>Xanthophyceae</taxon>
        <taxon>Tribonematales</taxon>
        <taxon>Tribonemataceae</taxon>
        <taxon>Tribonema</taxon>
    </lineage>
</organism>
<evidence type="ECO:0000313" key="22">
    <source>
        <dbReference type="Proteomes" id="UP000664859"/>
    </source>
</evidence>
<evidence type="ECO:0000256" key="4">
    <source>
        <dbReference type="ARBA" id="ARBA00022548"/>
    </source>
</evidence>
<feature type="transmembrane region" description="Helical" evidence="20">
    <location>
        <begin position="124"/>
        <end position="145"/>
    </location>
</feature>
<dbReference type="Proteomes" id="UP000664859">
    <property type="component" value="Unassembled WGS sequence"/>
</dbReference>
<keyword evidence="4" id="KW-0153">Cholesterol metabolism</keyword>
<comment type="subcellular location">
    <subcellularLocation>
        <location evidence="1">Endoplasmic reticulum membrane</location>
        <topology evidence="1">Multi-pass membrane protein</topology>
    </subcellularLocation>
</comment>
<evidence type="ECO:0000256" key="15">
    <source>
        <dbReference type="ARBA" id="ARBA00023166"/>
    </source>
</evidence>
<evidence type="ECO:0000256" key="1">
    <source>
        <dbReference type="ARBA" id="ARBA00004477"/>
    </source>
</evidence>
<dbReference type="InterPro" id="IPR018083">
    <property type="entry name" value="Sterol_reductase_CS"/>
</dbReference>
<keyword evidence="6" id="KW-0152">Cholesterol biosynthesis</keyword>
<dbReference type="AlphaFoldDB" id="A0A835YQ61"/>
<evidence type="ECO:0000256" key="6">
    <source>
        <dbReference type="ARBA" id="ARBA00022778"/>
    </source>
</evidence>
<keyword evidence="10 20" id="KW-1133">Transmembrane helix</keyword>
<evidence type="ECO:0000256" key="19">
    <source>
        <dbReference type="ARBA" id="ARBA00042688"/>
    </source>
</evidence>
<comment type="similarity">
    <text evidence="2">Belongs to the ERG4/ERG24 family.</text>
</comment>
<reference evidence="21" key="1">
    <citation type="submission" date="2021-02" db="EMBL/GenBank/DDBJ databases">
        <title>First Annotated Genome of the Yellow-green Alga Tribonema minus.</title>
        <authorList>
            <person name="Mahan K.M."/>
        </authorList>
    </citation>
    <scope>NUCLEOTIDE SEQUENCE</scope>
    <source>
        <strain evidence="21">UTEX B ZZ1240</strain>
    </source>
</reference>
<feature type="transmembrane region" description="Helical" evidence="20">
    <location>
        <begin position="31"/>
        <end position="52"/>
    </location>
</feature>
<evidence type="ECO:0000256" key="16">
    <source>
        <dbReference type="ARBA" id="ARBA00023221"/>
    </source>
</evidence>
<evidence type="ECO:0000256" key="7">
    <source>
        <dbReference type="ARBA" id="ARBA00022824"/>
    </source>
</evidence>
<keyword evidence="5 20" id="KW-0812">Transmembrane</keyword>
<dbReference type="PANTHER" id="PTHR21257">
    <property type="entry name" value="DELTA(14)-STEROL REDUCTASE"/>
    <property type="match status" value="1"/>
</dbReference>
<keyword evidence="12" id="KW-0756">Sterol biosynthesis</keyword>
<keyword evidence="16" id="KW-0753">Steroid metabolism</keyword>
<keyword evidence="9" id="KW-0752">Steroid biosynthesis</keyword>
<proteinExistence type="inferred from homology"/>
<evidence type="ECO:0000256" key="2">
    <source>
        <dbReference type="ARBA" id="ARBA00005402"/>
    </source>
</evidence>
<keyword evidence="11" id="KW-0560">Oxidoreductase</keyword>
<keyword evidence="13" id="KW-0443">Lipid metabolism</keyword>
<dbReference type="Gene3D" id="1.20.120.1630">
    <property type="match status" value="1"/>
</dbReference>
<dbReference type="GO" id="GO:0047598">
    <property type="term" value="F:7-dehydrocholesterol reductase activity"/>
    <property type="evidence" value="ECO:0007669"/>
    <property type="project" value="UniProtKB-EC"/>
</dbReference>
<dbReference type="Pfam" id="PF01222">
    <property type="entry name" value="ERG4_ERG24"/>
    <property type="match status" value="1"/>
</dbReference>
<evidence type="ECO:0000256" key="17">
    <source>
        <dbReference type="ARBA" id="ARBA00038851"/>
    </source>
</evidence>
<evidence type="ECO:0000256" key="13">
    <source>
        <dbReference type="ARBA" id="ARBA00023098"/>
    </source>
</evidence>
<evidence type="ECO:0000256" key="11">
    <source>
        <dbReference type="ARBA" id="ARBA00023002"/>
    </source>
</evidence>
<dbReference type="InterPro" id="IPR001171">
    <property type="entry name" value="ERG24_DHCR-like"/>
</dbReference>
<evidence type="ECO:0000256" key="12">
    <source>
        <dbReference type="ARBA" id="ARBA00023011"/>
    </source>
</evidence>
<dbReference type="FunFam" id="1.20.120.1630:FF:000006">
    <property type="entry name" value="Putative 7-dehydrocholesterol reductase"/>
    <property type="match status" value="1"/>
</dbReference>
<evidence type="ECO:0000256" key="10">
    <source>
        <dbReference type="ARBA" id="ARBA00022989"/>
    </source>
</evidence>
<evidence type="ECO:0000256" key="14">
    <source>
        <dbReference type="ARBA" id="ARBA00023136"/>
    </source>
</evidence>
<feature type="transmembrane region" description="Helical" evidence="20">
    <location>
        <begin position="308"/>
        <end position="328"/>
    </location>
</feature>
<dbReference type="EMBL" id="JAFCMP010000457">
    <property type="protein sequence ID" value="KAG5179551.1"/>
    <property type="molecule type" value="Genomic_DNA"/>
</dbReference>
<keyword evidence="15" id="KW-1207">Sterol metabolism</keyword>
<protein>
    <recommendedName>
        <fullName evidence="18">7-dehydrocholesterol reductase</fullName>
        <ecNumber evidence="17">1.3.1.21</ecNumber>
    </recommendedName>
    <alternativeName>
        <fullName evidence="19">Sterol Delta(7)-reductase</fullName>
    </alternativeName>
</protein>